<dbReference type="Proteomes" id="UP000234789">
    <property type="component" value="Unassembled WGS sequence"/>
</dbReference>
<organism evidence="1 2">
    <name type="scientific">Paenibacillus pasadenensis</name>
    <dbReference type="NCBI Taxonomy" id="217090"/>
    <lineage>
        <taxon>Bacteria</taxon>
        <taxon>Bacillati</taxon>
        <taxon>Bacillota</taxon>
        <taxon>Bacilli</taxon>
        <taxon>Bacillales</taxon>
        <taxon>Paenibacillaceae</taxon>
        <taxon>Paenibacillus</taxon>
    </lineage>
</organism>
<dbReference type="AlphaFoldDB" id="A0A2N5N106"/>
<gene>
    <name evidence="1" type="ORF">B8V81_2452</name>
</gene>
<evidence type="ECO:0000313" key="2">
    <source>
        <dbReference type="Proteomes" id="UP000234789"/>
    </source>
</evidence>
<protein>
    <submittedName>
        <fullName evidence="1">Uncharacterized protein</fullName>
    </submittedName>
</protein>
<proteinExistence type="predicted"/>
<evidence type="ECO:0000313" key="1">
    <source>
        <dbReference type="EMBL" id="PLT44021.1"/>
    </source>
</evidence>
<reference evidence="1 2" key="1">
    <citation type="submission" date="2017-05" db="EMBL/GenBank/DDBJ databases">
        <title>Functional genome analysis of Paenibacillus pasadenensis strain R16: insights on endophytic life style and antifungal activity.</title>
        <authorList>
            <person name="Passera A."/>
            <person name="Marcolungo L."/>
            <person name="Casati P."/>
            <person name="Brasca M."/>
            <person name="Quaglino F."/>
            <person name="Delledonne M."/>
        </authorList>
    </citation>
    <scope>NUCLEOTIDE SEQUENCE [LARGE SCALE GENOMIC DNA]</scope>
    <source>
        <strain evidence="1 2">R16</strain>
    </source>
</reference>
<dbReference type="EMBL" id="NFEZ01000004">
    <property type="protein sequence ID" value="PLT44021.1"/>
    <property type="molecule type" value="Genomic_DNA"/>
</dbReference>
<name>A0A2N5N106_9BACL</name>
<accession>A0A2N5N106</accession>
<comment type="caution">
    <text evidence="1">The sequence shown here is derived from an EMBL/GenBank/DDBJ whole genome shotgun (WGS) entry which is preliminary data.</text>
</comment>
<sequence length="81" mass="9142">MVLLVREVPFAVPMGMREDVRGALGHGDRSFRCRMVPAYLSGMRKIYRRWRRPPCDRTTGPGARRPCGWIGARAGRGRPCG</sequence>
<keyword evidence="2" id="KW-1185">Reference proteome</keyword>